<comment type="similarity">
    <text evidence="2">Belongs to the ATP12 family.</text>
</comment>
<reference evidence="8" key="4">
    <citation type="journal article" date="2015" name="G3 (Bethesda)">
        <title>Genome sequences of three phytopathogenic species of the Magnaporthaceae family of fungi.</title>
        <authorList>
            <person name="Okagaki L.H."/>
            <person name="Nunes C.C."/>
            <person name="Sailsbery J."/>
            <person name="Clay B."/>
            <person name="Brown D."/>
            <person name="John T."/>
            <person name="Oh Y."/>
            <person name="Young N."/>
            <person name="Fitzgerald M."/>
            <person name="Haas B.J."/>
            <person name="Zeng Q."/>
            <person name="Young S."/>
            <person name="Adiconis X."/>
            <person name="Fan L."/>
            <person name="Levin J.Z."/>
            <person name="Mitchell T.K."/>
            <person name="Okubara P.A."/>
            <person name="Farman M.L."/>
            <person name="Kohn L.M."/>
            <person name="Birren B."/>
            <person name="Ma L.-J."/>
            <person name="Dean R.A."/>
        </authorList>
    </citation>
    <scope>NUCLEOTIDE SEQUENCE</scope>
    <source>
        <strain evidence="8">ATCC 64411 / 73-15</strain>
    </source>
</reference>
<dbReference type="GO" id="GO:0033615">
    <property type="term" value="P:mitochondrial proton-transporting ATP synthase complex assembly"/>
    <property type="evidence" value="ECO:0007669"/>
    <property type="project" value="TreeGrafter"/>
</dbReference>
<evidence type="ECO:0000256" key="1">
    <source>
        <dbReference type="ARBA" id="ARBA00004173"/>
    </source>
</evidence>
<accession>A0A0C4DQQ5</accession>
<feature type="compositionally biased region" description="Polar residues" evidence="6">
    <location>
        <begin position="71"/>
        <end position="83"/>
    </location>
</feature>
<keyword evidence="4" id="KW-0496">Mitochondrion</keyword>
<dbReference type="Gene3D" id="3.30.2180.10">
    <property type="entry name" value="ATP12-like"/>
    <property type="match status" value="1"/>
</dbReference>
<dbReference type="InterPro" id="IPR042272">
    <property type="entry name" value="ATP12_ATP_synth-F1-assembly_N"/>
</dbReference>
<dbReference type="EMBL" id="ADBL01000562">
    <property type="status" value="NOT_ANNOTATED_CDS"/>
    <property type="molecule type" value="Genomic_DNA"/>
</dbReference>
<dbReference type="eggNOG" id="KOG3015">
    <property type="taxonomic scope" value="Eukaryota"/>
</dbReference>
<reference evidence="7" key="3">
    <citation type="submission" date="2011-03" db="EMBL/GenBank/DDBJ databases">
        <title>Annotation of Magnaporthe poae ATCC 64411.</title>
        <authorList>
            <person name="Ma L.-J."/>
            <person name="Dead R."/>
            <person name="Young S.K."/>
            <person name="Zeng Q."/>
            <person name="Gargeya S."/>
            <person name="Fitzgerald M."/>
            <person name="Haas B."/>
            <person name="Abouelleil A."/>
            <person name="Alvarado L."/>
            <person name="Arachchi H.M."/>
            <person name="Berlin A."/>
            <person name="Brown A."/>
            <person name="Chapman S.B."/>
            <person name="Chen Z."/>
            <person name="Dunbar C."/>
            <person name="Freedman E."/>
            <person name="Gearin G."/>
            <person name="Gellesch M."/>
            <person name="Goldberg J."/>
            <person name="Griggs A."/>
            <person name="Gujja S."/>
            <person name="Heiman D."/>
            <person name="Howarth C."/>
            <person name="Larson L."/>
            <person name="Lui A."/>
            <person name="MacDonald P.J.P."/>
            <person name="Mehta T."/>
            <person name="Montmayeur A."/>
            <person name="Murphy C."/>
            <person name="Neiman D."/>
            <person name="Pearson M."/>
            <person name="Priest M."/>
            <person name="Roberts A."/>
            <person name="Saif S."/>
            <person name="Shea T."/>
            <person name="Shenoy N."/>
            <person name="Sisk P."/>
            <person name="Stolte C."/>
            <person name="Sykes S."/>
            <person name="Yandava C."/>
            <person name="Wortman J."/>
            <person name="Nusbaum C."/>
            <person name="Birren B."/>
        </authorList>
    </citation>
    <scope>NUCLEOTIDE SEQUENCE</scope>
    <source>
        <strain evidence="7">ATCC 64411</strain>
    </source>
</reference>
<evidence type="ECO:0000256" key="4">
    <source>
        <dbReference type="ARBA" id="ARBA00023128"/>
    </source>
</evidence>
<evidence type="ECO:0000313" key="9">
    <source>
        <dbReference type="Proteomes" id="UP000011715"/>
    </source>
</evidence>
<reference evidence="7" key="2">
    <citation type="submission" date="2010-05" db="EMBL/GenBank/DDBJ databases">
        <title>The Genome Sequence of Magnaporthe poae strain ATCC 64411.</title>
        <authorList>
            <consortium name="The Broad Institute Genome Sequencing Platform"/>
            <consortium name="Broad Institute Genome Sequencing Center for Infectious Disease"/>
            <person name="Ma L.-J."/>
            <person name="Dead R."/>
            <person name="Young S."/>
            <person name="Zeng Q."/>
            <person name="Koehrsen M."/>
            <person name="Alvarado L."/>
            <person name="Berlin A."/>
            <person name="Chapman S.B."/>
            <person name="Chen Z."/>
            <person name="Freedman E."/>
            <person name="Gellesch M."/>
            <person name="Goldberg J."/>
            <person name="Griggs A."/>
            <person name="Gujja S."/>
            <person name="Heilman E.R."/>
            <person name="Heiman D."/>
            <person name="Hepburn T."/>
            <person name="Howarth C."/>
            <person name="Jen D."/>
            <person name="Larson L."/>
            <person name="Mehta T."/>
            <person name="Neiman D."/>
            <person name="Pearson M."/>
            <person name="Roberts A."/>
            <person name="Saif S."/>
            <person name="Shea T."/>
            <person name="Shenoy N."/>
            <person name="Sisk P."/>
            <person name="Stolte C."/>
            <person name="Sykes S."/>
            <person name="Walk T."/>
            <person name="White J."/>
            <person name="Yandava C."/>
            <person name="Haas B."/>
            <person name="Nusbaum C."/>
            <person name="Birren B."/>
        </authorList>
    </citation>
    <scope>NUCLEOTIDE SEQUENCE</scope>
    <source>
        <strain evidence="7">ATCC 64411</strain>
    </source>
</reference>
<proteinExistence type="inferred from homology"/>
<dbReference type="OrthoDB" id="5322896at2759"/>
<name>A0A0C4DQQ5_MAGP6</name>
<evidence type="ECO:0000313" key="7">
    <source>
        <dbReference type="EMBL" id="KLU83136.1"/>
    </source>
</evidence>
<organism evidence="8 9">
    <name type="scientific">Magnaporthiopsis poae (strain ATCC 64411 / 73-15)</name>
    <name type="common">Kentucky bluegrass fungus</name>
    <name type="synonym">Magnaporthe poae</name>
    <dbReference type="NCBI Taxonomy" id="644358"/>
    <lineage>
        <taxon>Eukaryota</taxon>
        <taxon>Fungi</taxon>
        <taxon>Dikarya</taxon>
        <taxon>Ascomycota</taxon>
        <taxon>Pezizomycotina</taxon>
        <taxon>Sordariomycetes</taxon>
        <taxon>Sordariomycetidae</taxon>
        <taxon>Magnaporthales</taxon>
        <taxon>Magnaporthaceae</taxon>
        <taxon>Magnaporthiopsis</taxon>
    </lineage>
</organism>
<dbReference type="EMBL" id="GL876967">
    <property type="protein sequence ID" value="KLU83136.1"/>
    <property type="molecule type" value="Genomic_DNA"/>
</dbReference>
<evidence type="ECO:0000256" key="6">
    <source>
        <dbReference type="SAM" id="MobiDB-lite"/>
    </source>
</evidence>
<evidence type="ECO:0000256" key="5">
    <source>
        <dbReference type="ARBA" id="ARBA00023186"/>
    </source>
</evidence>
<dbReference type="InterPro" id="IPR011419">
    <property type="entry name" value="ATP12_ATP_synth-F1-assembly"/>
</dbReference>
<keyword evidence="5" id="KW-0143">Chaperone</keyword>
<reference evidence="9" key="1">
    <citation type="submission" date="2010-05" db="EMBL/GenBank/DDBJ databases">
        <title>The genome sequence of Magnaporthe poae strain ATCC 64411.</title>
        <authorList>
            <person name="Ma L.-J."/>
            <person name="Dead R."/>
            <person name="Young S."/>
            <person name="Zeng Q."/>
            <person name="Koehrsen M."/>
            <person name="Alvarado L."/>
            <person name="Berlin A."/>
            <person name="Chapman S.B."/>
            <person name="Chen Z."/>
            <person name="Freedman E."/>
            <person name="Gellesch M."/>
            <person name="Goldberg J."/>
            <person name="Griggs A."/>
            <person name="Gujja S."/>
            <person name="Heilman E.R."/>
            <person name="Heiman D."/>
            <person name="Hepburn T."/>
            <person name="Howarth C."/>
            <person name="Jen D."/>
            <person name="Larson L."/>
            <person name="Mehta T."/>
            <person name="Neiman D."/>
            <person name="Pearson M."/>
            <person name="Roberts A."/>
            <person name="Saif S."/>
            <person name="Shea T."/>
            <person name="Shenoy N."/>
            <person name="Sisk P."/>
            <person name="Stolte C."/>
            <person name="Sykes S."/>
            <person name="Walk T."/>
            <person name="White J."/>
            <person name="Yandava C."/>
            <person name="Haas B."/>
            <person name="Nusbaum C."/>
            <person name="Birren B."/>
        </authorList>
    </citation>
    <scope>NUCLEOTIDE SEQUENCE [LARGE SCALE GENOMIC DNA]</scope>
    <source>
        <strain evidence="9">ATCC 64411 / 73-15</strain>
    </source>
</reference>
<dbReference type="SUPFAM" id="SSF160909">
    <property type="entry name" value="ATP12-like"/>
    <property type="match status" value="1"/>
</dbReference>
<dbReference type="EnsemblFungi" id="MAPG_02201T0">
    <property type="protein sequence ID" value="MAPG_02201T0"/>
    <property type="gene ID" value="MAPG_02201"/>
</dbReference>
<dbReference type="AlphaFoldDB" id="A0A0C4DQQ5"/>
<dbReference type="Proteomes" id="UP000011715">
    <property type="component" value="Unassembled WGS sequence"/>
</dbReference>
<dbReference type="Pfam" id="PF07542">
    <property type="entry name" value="ATP12"/>
    <property type="match status" value="1"/>
</dbReference>
<dbReference type="OMA" id="WQTNQWG"/>
<evidence type="ECO:0000313" key="8">
    <source>
        <dbReference type="EnsemblFungi" id="MAPG_02201T0"/>
    </source>
</evidence>
<dbReference type="PANTHER" id="PTHR21013:SF10">
    <property type="entry name" value="ATP SYNTHASE MITOCHONDRIAL F1 COMPLEX ASSEMBLY FACTOR 2"/>
    <property type="match status" value="1"/>
</dbReference>
<dbReference type="PANTHER" id="PTHR21013">
    <property type="entry name" value="ATP SYNTHASE MITOCHONDRIAL F1 COMPLEX ASSEMBLY FACTOR 2/ATP12 PROTEIN, MITOCHONDRIAL PRECURSOR"/>
    <property type="match status" value="1"/>
</dbReference>
<dbReference type="Gene3D" id="1.10.3580.10">
    <property type="entry name" value="ATP12 ATPase"/>
    <property type="match status" value="2"/>
</dbReference>
<sequence length="403" mass="43192">MQPPARLAFAGARRIASAVIATAAAPKPTAAARLVHCTASKSAVVSPVKGNGPPPAAPIATDPAFREDNANADTTESESNSPKRNPPAANDAESTRSSAEDARVIHKRRRQEIIIQAARDVKAAGLKSLAELQRAKRLRKRFWKEVHVREVDGLWEVHLDTRPLRHPTTKEIVRVPATKPQLAYALANEWDQIESVQQASKQHMVPLTSLICRALDIGADDAAHKAAAGDNSSSSVAPVRASAVATAMRYLDTDGLLCWAPPDDYGAAAGETTLRQLEERARAPPSWGHPRGSRLGPGGAGLDAFDLAGVERAALAGKSVLVAARLVARWSETGLETKTRQEGEKEAEDEFGVEEATAAVSVEVRWQTGRWGEVEDTHDVEKEDLRRQFGSVVLLVSGKAPGS</sequence>
<dbReference type="VEuPathDB" id="FungiDB:MAPG_02201"/>
<evidence type="ECO:0000256" key="3">
    <source>
        <dbReference type="ARBA" id="ARBA00022946"/>
    </source>
</evidence>
<feature type="region of interest" description="Disordered" evidence="6">
    <location>
        <begin position="70"/>
        <end position="103"/>
    </location>
</feature>
<gene>
    <name evidence="7" type="ORF">MAPG_02201</name>
</gene>
<dbReference type="InterPro" id="IPR023335">
    <property type="entry name" value="ATP12_ortho_dom_sf"/>
</dbReference>
<feature type="region of interest" description="Disordered" evidence="6">
    <location>
        <begin position="44"/>
        <end position="63"/>
    </location>
</feature>
<dbReference type="STRING" id="644358.A0A0C4DQQ5"/>
<evidence type="ECO:0000256" key="2">
    <source>
        <dbReference type="ARBA" id="ARBA00008231"/>
    </source>
</evidence>
<keyword evidence="3" id="KW-0809">Transit peptide</keyword>
<dbReference type="EMBL" id="ADBL01000561">
    <property type="status" value="NOT_ANNOTATED_CDS"/>
    <property type="molecule type" value="Genomic_DNA"/>
</dbReference>
<dbReference type="GO" id="GO:0005739">
    <property type="term" value="C:mitochondrion"/>
    <property type="evidence" value="ECO:0007669"/>
    <property type="project" value="UniProtKB-SubCell"/>
</dbReference>
<keyword evidence="9" id="KW-1185">Reference proteome</keyword>
<comment type="subcellular location">
    <subcellularLocation>
        <location evidence="1">Mitochondrion</location>
    </subcellularLocation>
</comment>
<reference evidence="8" key="5">
    <citation type="submission" date="2015-06" db="UniProtKB">
        <authorList>
            <consortium name="EnsemblFungi"/>
        </authorList>
    </citation>
    <scope>IDENTIFICATION</scope>
    <source>
        <strain evidence="8">ATCC 64411</strain>
    </source>
</reference>
<protein>
    <submittedName>
        <fullName evidence="7">ATP12 chaperone</fullName>
    </submittedName>
</protein>